<reference evidence="3" key="1">
    <citation type="journal article" date="2019" name="Int. J. Syst. Evol. Microbiol.">
        <title>The Global Catalogue of Microorganisms (GCM) 10K type strain sequencing project: providing services to taxonomists for standard genome sequencing and annotation.</title>
        <authorList>
            <consortium name="The Broad Institute Genomics Platform"/>
            <consortium name="The Broad Institute Genome Sequencing Center for Infectious Disease"/>
            <person name="Wu L."/>
            <person name="Ma J."/>
        </authorList>
    </citation>
    <scope>NUCLEOTIDE SEQUENCE [LARGE SCALE GENOMIC DNA]</scope>
    <source>
        <strain evidence="3">LMG 24813</strain>
    </source>
</reference>
<sequence length="201" mass="22855">MSSDFYELRMYRIERGRMGDMRNRWHHHLTPLFLRHAIAPIGAWQAICGPDLPLFVYLMRWPDWPARQNAWDGFYADPQWAEVREETNAGSELVERYDLNFLREIVPWAGARSVPYIELWLSQIDIGASVTARNFLRDDVKDAVTASGGVMLGAMEYLTGSSLPGAAVVLGWPDAATARSVDEMLQRAPLGRSNRYQLKAV</sequence>
<evidence type="ECO:0000313" key="3">
    <source>
        <dbReference type="Proteomes" id="UP001595848"/>
    </source>
</evidence>
<feature type="domain" description="NIPSNAP" evidence="1">
    <location>
        <begin position="6"/>
        <end position="92"/>
    </location>
</feature>
<dbReference type="EMBL" id="JBHSBV010000004">
    <property type="protein sequence ID" value="MFC4201932.1"/>
    <property type="molecule type" value="Genomic_DNA"/>
</dbReference>
<accession>A0ABV8P0K6</accession>
<comment type="caution">
    <text evidence="2">The sequence shown here is derived from an EMBL/GenBank/DDBJ whole genome shotgun (WGS) entry which is preliminary data.</text>
</comment>
<dbReference type="RefSeq" id="WP_217964808.1">
    <property type="nucleotide sequence ID" value="NZ_JAHTBN010000004.1"/>
</dbReference>
<name>A0ABV8P0K6_9BURK</name>
<protein>
    <submittedName>
        <fullName evidence="2">NIPSNAP family protein</fullName>
    </submittedName>
</protein>
<proteinExistence type="predicted"/>
<gene>
    <name evidence="2" type="ORF">ACFOY1_13310</name>
</gene>
<dbReference type="InterPro" id="IPR012577">
    <property type="entry name" value="NIPSNAP"/>
</dbReference>
<evidence type="ECO:0000313" key="2">
    <source>
        <dbReference type="EMBL" id="MFC4201932.1"/>
    </source>
</evidence>
<evidence type="ECO:0000259" key="1">
    <source>
        <dbReference type="Pfam" id="PF07978"/>
    </source>
</evidence>
<organism evidence="2 3">
    <name type="scientific">Candidimonas humi</name>
    <dbReference type="NCBI Taxonomy" id="683355"/>
    <lineage>
        <taxon>Bacteria</taxon>
        <taxon>Pseudomonadati</taxon>
        <taxon>Pseudomonadota</taxon>
        <taxon>Betaproteobacteria</taxon>
        <taxon>Burkholderiales</taxon>
        <taxon>Alcaligenaceae</taxon>
        <taxon>Candidimonas</taxon>
    </lineage>
</organism>
<keyword evidence="3" id="KW-1185">Reference proteome</keyword>
<dbReference type="Pfam" id="PF07978">
    <property type="entry name" value="NIPSNAP"/>
    <property type="match status" value="1"/>
</dbReference>
<dbReference type="Proteomes" id="UP001595848">
    <property type="component" value="Unassembled WGS sequence"/>
</dbReference>